<dbReference type="EMBL" id="CP119326">
    <property type="protein sequence ID" value="WEK38520.1"/>
    <property type="molecule type" value="Genomic_DNA"/>
</dbReference>
<dbReference type="InterPro" id="IPR025657">
    <property type="entry name" value="RadC_JAB"/>
</dbReference>
<feature type="region of interest" description="Disordered" evidence="7">
    <location>
        <begin position="1"/>
        <end position="24"/>
    </location>
</feature>
<evidence type="ECO:0000256" key="1">
    <source>
        <dbReference type="ARBA" id="ARBA00022670"/>
    </source>
</evidence>
<name>A0AAJ5X1P2_9CAUL</name>
<evidence type="ECO:0000256" key="3">
    <source>
        <dbReference type="ARBA" id="ARBA00022801"/>
    </source>
</evidence>
<dbReference type="Pfam" id="PF04002">
    <property type="entry name" value="RadC"/>
    <property type="match status" value="1"/>
</dbReference>
<evidence type="ECO:0000256" key="2">
    <source>
        <dbReference type="ARBA" id="ARBA00022723"/>
    </source>
</evidence>
<keyword evidence="3" id="KW-0378">Hydrolase</keyword>
<keyword evidence="1" id="KW-0645">Protease</keyword>
<accession>A0AAJ5X1P2</accession>
<dbReference type="PROSITE" id="PS01302">
    <property type="entry name" value="UPF0758"/>
    <property type="match status" value="1"/>
</dbReference>
<dbReference type="Gene3D" id="3.40.140.10">
    <property type="entry name" value="Cytidine Deaminase, domain 2"/>
    <property type="match status" value="1"/>
</dbReference>
<dbReference type="Proteomes" id="UP001213664">
    <property type="component" value="Chromosome"/>
</dbReference>
<dbReference type="CDD" id="cd08071">
    <property type="entry name" value="MPN_DUF2466"/>
    <property type="match status" value="1"/>
</dbReference>
<dbReference type="AlphaFoldDB" id="A0AAJ5X1P2"/>
<keyword evidence="2" id="KW-0479">Metal-binding</keyword>
<evidence type="ECO:0000313" key="9">
    <source>
        <dbReference type="EMBL" id="WEK38520.1"/>
    </source>
</evidence>
<dbReference type="SUPFAM" id="SSF102712">
    <property type="entry name" value="JAB1/MPN domain"/>
    <property type="match status" value="1"/>
</dbReference>
<dbReference type="GO" id="GO:0008237">
    <property type="term" value="F:metallopeptidase activity"/>
    <property type="evidence" value="ECO:0007669"/>
    <property type="project" value="UniProtKB-KW"/>
</dbReference>
<evidence type="ECO:0000256" key="5">
    <source>
        <dbReference type="ARBA" id="ARBA00023049"/>
    </source>
</evidence>
<evidence type="ECO:0000256" key="4">
    <source>
        <dbReference type="ARBA" id="ARBA00022833"/>
    </source>
</evidence>
<evidence type="ECO:0000256" key="6">
    <source>
        <dbReference type="RuleBase" id="RU003797"/>
    </source>
</evidence>
<proteinExistence type="inferred from homology"/>
<dbReference type="NCBIfam" id="TIGR00608">
    <property type="entry name" value="radc"/>
    <property type="match status" value="1"/>
</dbReference>
<dbReference type="PANTHER" id="PTHR30471:SF3">
    <property type="entry name" value="UPF0758 PROTEIN YEES-RELATED"/>
    <property type="match status" value="1"/>
</dbReference>
<dbReference type="PANTHER" id="PTHR30471">
    <property type="entry name" value="DNA REPAIR PROTEIN RADC"/>
    <property type="match status" value="1"/>
</dbReference>
<dbReference type="PROSITE" id="PS50249">
    <property type="entry name" value="MPN"/>
    <property type="match status" value="1"/>
</dbReference>
<evidence type="ECO:0000259" key="8">
    <source>
        <dbReference type="PROSITE" id="PS50249"/>
    </source>
</evidence>
<keyword evidence="5" id="KW-0482">Metalloprotease</keyword>
<dbReference type="GO" id="GO:0046872">
    <property type="term" value="F:metal ion binding"/>
    <property type="evidence" value="ECO:0007669"/>
    <property type="project" value="UniProtKB-KW"/>
</dbReference>
<evidence type="ECO:0000256" key="7">
    <source>
        <dbReference type="SAM" id="MobiDB-lite"/>
    </source>
</evidence>
<dbReference type="GO" id="GO:0006508">
    <property type="term" value="P:proteolysis"/>
    <property type="evidence" value="ECO:0007669"/>
    <property type="project" value="UniProtKB-KW"/>
</dbReference>
<comment type="similarity">
    <text evidence="6">Belongs to the UPF0758 family.</text>
</comment>
<dbReference type="NCBIfam" id="NF000642">
    <property type="entry name" value="PRK00024.1"/>
    <property type="match status" value="1"/>
</dbReference>
<dbReference type="InterPro" id="IPR037518">
    <property type="entry name" value="MPN"/>
</dbReference>
<keyword evidence="4" id="KW-0862">Zinc</keyword>
<evidence type="ECO:0000313" key="10">
    <source>
        <dbReference type="Proteomes" id="UP001213664"/>
    </source>
</evidence>
<dbReference type="InterPro" id="IPR020891">
    <property type="entry name" value="UPF0758_CS"/>
</dbReference>
<gene>
    <name evidence="9" type="primary">radC</name>
    <name evidence="9" type="ORF">P0Y50_08115</name>
</gene>
<sequence>MLDSGESDQGAAKPKPRHSGHRDRLRERAAKGGLGALPDYELLELLLFRSVPYRDVKPLAKDLLARFGGLEGIGAASHEAIEDQVARSMGYVAGKATRAVALDLQLIFDVTRRIAREPAAKRAVISSWTALLAYVRIALQHEPREQFRVLYLDKKNQLILDEVQNKGTVDHAPVYPREVVRRALELSSSALILVHNHPSGDPTPSRADVEMTKQVVLAGRALNVEVHDHLVVGRDGVASLKQLGLM</sequence>
<dbReference type="InterPro" id="IPR001405">
    <property type="entry name" value="UPF0758"/>
</dbReference>
<reference evidence="9" key="1">
    <citation type="submission" date="2023-03" db="EMBL/GenBank/DDBJ databases">
        <title>Andean soil-derived lignocellulolytic bacterial consortium as a source of novel taxa and putative plastic-active enzymes.</title>
        <authorList>
            <person name="Diaz-Garcia L."/>
            <person name="Chuvochina M."/>
            <person name="Feuerriegel G."/>
            <person name="Bunk B."/>
            <person name="Sproer C."/>
            <person name="Streit W.R."/>
            <person name="Rodriguez L.M."/>
            <person name="Overmann J."/>
            <person name="Jimenez D.J."/>
        </authorList>
    </citation>
    <scope>NUCLEOTIDE SEQUENCE</scope>
    <source>
        <strain evidence="9">MAG 833</strain>
    </source>
</reference>
<organism evidence="9 10">
    <name type="scientific">Candidatus Brevundimonas colombiensis</name>
    <dbReference type="NCBI Taxonomy" id="3121376"/>
    <lineage>
        <taxon>Bacteria</taxon>
        <taxon>Pseudomonadati</taxon>
        <taxon>Pseudomonadota</taxon>
        <taxon>Alphaproteobacteria</taxon>
        <taxon>Caulobacterales</taxon>
        <taxon>Caulobacteraceae</taxon>
        <taxon>Brevundimonas</taxon>
    </lineage>
</organism>
<feature type="domain" description="MPN" evidence="8">
    <location>
        <begin position="124"/>
        <end position="246"/>
    </location>
</feature>
<protein>
    <submittedName>
        <fullName evidence="9">DNA repair protein RadC</fullName>
    </submittedName>
</protein>